<feature type="transmembrane region" description="Helical" evidence="8">
    <location>
        <begin position="161"/>
        <end position="178"/>
    </location>
</feature>
<dbReference type="Proteomes" id="UP001521150">
    <property type="component" value="Unassembled WGS sequence"/>
</dbReference>
<evidence type="ECO:0000256" key="4">
    <source>
        <dbReference type="ARBA" id="ARBA00022475"/>
    </source>
</evidence>
<gene>
    <name evidence="9" type="ORF">LWC34_27070</name>
</gene>
<evidence type="ECO:0000256" key="5">
    <source>
        <dbReference type="ARBA" id="ARBA00022692"/>
    </source>
</evidence>
<feature type="transmembrane region" description="Helical" evidence="8">
    <location>
        <begin position="110"/>
        <end position="128"/>
    </location>
</feature>
<evidence type="ECO:0000256" key="1">
    <source>
        <dbReference type="ARBA" id="ARBA00004651"/>
    </source>
</evidence>
<evidence type="ECO:0000313" key="9">
    <source>
        <dbReference type="EMBL" id="MCE7006462.1"/>
    </source>
</evidence>
<feature type="transmembrane region" description="Helical" evidence="8">
    <location>
        <begin position="134"/>
        <end position="154"/>
    </location>
</feature>
<protein>
    <submittedName>
        <fullName evidence="9">Iron chelate uptake ABC transporter family permease subunit</fullName>
    </submittedName>
</protein>
<keyword evidence="6 8" id="KW-1133">Transmembrane helix</keyword>
<evidence type="ECO:0000256" key="2">
    <source>
        <dbReference type="ARBA" id="ARBA00007935"/>
    </source>
</evidence>
<evidence type="ECO:0000313" key="10">
    <source>
        <dbReference type="Proteomes" id="UP001521150"/>
    </source>
</evidence>
<feature type="transmembrane region" description="Helical" evidence="8">
    <location>
        <begin position="21"/>
        <end position="42"/>
    </location>
</feature>
<feature type="transmembrane region" description="Helical" evidence="8">
    <location>
        <begin position="322"/>
        <end position="341"/>
    </location>
</feature>
<dbReference type="InterPro" id="IPR000522">
    <property type="entry name" value="ABC_transptr_permease_BtuC"/>
</dbReference>
<accession>A0ABS8ZKZ0</accession>
<feature type="transmembrane region" description="Helical" evidence="8">
    <location>
        <begin position="292"/>
        <end position="313"/>
    </location>
</feature>
<dbReference type="EMBL" id="JAJVCN010000002">
    <property type="protein sequence ID" value="MCE7006462.1"/>
    <property type="molecule type" value="Genomic_DNA"/>
</dbReference>
<comment type="similarity">
    <text evidence="2">Belongs to the binding-protein-dependent transport system permease family. FecCD subfamily.</text>
</comment>
<comment type="caution">
    <text evidence="9">The sequence shown here is derived from an EMBL/GenBank/DDBJ whole genome shotgun (WGS) entry which is preliminary data.</text>
</comment>
<feature type="transmembrane region" description="Helical" evidence="8">
    <location>
        <begin position="213"/>
        <end position="232"/>
    </location>
</feature>
<feature type="transmembrane region" description="Helical" evidence="8">
    <location>
        <begin position="80"/>
        <end position="98"/>
    </location>
</feature>
<dbReference type="RefSeq" id="WP_233727929.1">
    <property type="nucleotide sequence ID" value="NZ_JAJVCN010000002.1"/>
</dbReference>
<proteinExistence type="inferred from homology"/>
<organism evidence="9 10">
    <name type="scientific">Kibdelosporangium philippinense</name>
    <dbReference type="NCBI Taxonomy" id="211113"/>
    <lineage>
        <taxon>Bacteria</taxon>
        <taxon>Bacillati</taxon>
        <taxon>Actinomycetota</taxon>
        <taxon>Actinomycetes</taxon>
        <taxon>Pseudonocardiales</taxon>
        <taxon>Pseudonocardiaceae</taxon>
        <taxon>Kibdelosporangium</taxon>
    </lineage>
</organism>
<evidence type="ECO:0000256" key="3">
    <source>
        <dbReference type="ARBA" id="ARBA00022448"/>
    </source>
</evidence>
<evidence type="ECO:0000256" key="7">
    <source>
        <dbReference type="ARBA" id="ARBA00023136"/>
    </source>
</evidence>
<evidence type="ECO:0000256" key="6">
    <source>
        <dbReference type="ARBA" id="ARBA00022989"/>
    </source>
</evidence>
<keyword evidence="5 8" id="KW-0812">Transmembrane</keyword>
<keyword evidence="10" id="KW-1185">Reference proteome</keyword>
<dbReference type="PANTHER" id="PTHR30472:SF24">
    <property type="entry name" value="FERRIC ENTEROBACTIN TRANSPORT SYSTEM PERMEASE PROTEIN FEPG"/>
    <property type="match status" value="1"/>
</dbReference>
<dbReference type="PANTHER" id="PTHR30472">
    <property type="entry name" value="FERRIC ENTEROBACTIN TRANSPORT SYSTEM PERMEASE PROTEIN"/>
    <property type="match status" value="1"/>
</dbReference>
<dbReference type="SUPFAM" id="SSF81345">
    <property type="entry name" value="ABC transporter involved in vitamin B12 uptake, BtuC"/>
    <property type="match status" value="1"/>
</dbReference>
<keyword evidence="3" id="KW-0813">Transport</keyword>
<name>A0ABS8ZKZ0_9PSEU</name>
<dbReference type="InterPro" id="IPR037294">
    <property type="entry name" value="ABC_BtuC-like"/>
</dbReference>
<reference evidence="9 10" key="1">
    <citation type="submission" date="2021-12" db="EMBL/GenBank/DDBJ databases">
        <title>Genome sequence of Kibdelosporangium philippinense ATCC 49844.</title>
        <authorList>
            <person name="Fedorov E.A."/>
            <person name="Omeragic M."/>
            <person name="Shalygina K.F."/>
            <person name="Maclea K.S."/>
        </authorList>
    </citation>
    <scope>NUCLEOTIDE SEQUENCE [LARGE SCALE GENOMIC DNA]</scope>
    <source>
        <strain evidence="9 10">ATCC 49844</strain>
    </source>
</reference>
<dbReference type="Gene3D" id="1.10.3470.10">
    <property type="entry name" value="ABC transporter involved in vitamin B12 uptake, BtuC"/>
    <property type="match status" value="1"/>
</dbReference>
<keyword evidence="7 8" id="KW-0472">Membrane</keyword>
<feature type="transmembrane region" description="Helical" evidence="8">
    <location>
        <begin position="253"/>
        <end position="280"/>
    </location>
</feature>
<dbReference type="CDD" id="cd06550">
    <property type="entry name" value="TM_ABC_iron-siderophores_like"/>
    <property type="match status" value="1"/>
</dbReference>
<keyword evidence="4" id="KW-1003">Cell membrane</keyword>
<dbReference type="Pfam" id="PF01032">
    <property type="entry name" value="FecCD"/>
    <property type="match status" value="1"/>
</dbReference>
<evidence type="ECO:0000256" key="8">
    <source>
        <dbReference type="SAM" id="Phobius"/>
    </source>
</evidence>
<comment type="subcellular location">
    <subcellularLocation>
        <location evidence="1">Cell membrane</location>
        <topology evidence="1">Multi-pass membrane protein</topology>
    </subcellularLocation>
</comment>
<sequence>MSVNTAVRGRPIRIARLSLRLDIRATVACLIMAAAIIGIGFVSMTTGDYPLTVPEVVDTVLGQGPPGAEFIVLELRLPRLLAGLLVGMAFGISGAIMQRLTDNPLGSPDIIGFTAGSATGALSVIVLYDGGMMLTAGGALAGGIVTSILIYLLAFRRGVQGFRLVLIGIGISAMLFAANEYLITHASLQDALSAAAWQVGGLNGRGWEHVEPVAWAMLALLPLAMVFSHRLSILQMGDDTAKALGVRVESTRLVLIIVSVALAAIGTAAAGPIAFVALASPQIARRLTGSSAAGPVAAGLMGALLLLVSDFVVQKVFSDTQLPVGIATAIIGGLYLAWLLAREFRRR</sequence>